<dbReference type="EMBL" id="LCBS01000049">
    <property type="protein sequence ID" value="KKS14334.1"/>
    <property type="molecule type" value="Genomic_DNA"/>
</dbReference>
<proteinExistence type="predicted"/>
<gene>
    <name evidence="2" type="ORF">UU72_C0049G0008</name>
</gene>
<dbReference type="Proteomes" id="UP000034163">
    <property type="component" value="Unassembled WGS sequence"/>
</dbReference>
<dbReference type="Gene3D" id="3.90.550.10">
    <property type="entry name" value="Spore Coat Polysaccharide Biosynthesis Protein SpsA, Chain A"/>
    <property type="match status" value="1"/>
</dbReference>
<evidence type="ECO:0000259" key="1">
    <source>
        <dbReference type="Pfam" id="PF00535"/>
    </source>
</evidence>
<reference evidence="2 3" key="1">
    <citation type="journal article" date="2015" name="Nature">
        <title>rRNA introns, odd ribosomes, and small enigmatic genomes across a large radiation of phyla.</title>
        <authorList>
            <person name="Brown C.T."/>
            <person name="Hug L.A."/>
            <person name="Thomas B.C."/>
            <person name="Sharon I."/>
            <person name="Castelle C.J."/>
            <person name="Singh A."/>
            <person name="Wilkins M.J."/>
            <person name="Williams K.H."/>
            <person name="Banfield J.F."/>
        </authorList>
    </citation>
    <scope>NUCLEOTIDE SEQUENCE [LARGE SCALE GENOMIC DNA]</scope>
</reference>
<dbReference type="AlphaFoldDB" id="A0A0G0WNH0"/>
<dbReference type="Pfam" id="PF00535">
    <property type="entry name" value="Glycos_transf_2"/>
    <property type="match status" value="1"/>
</dbReference>
<organism evidence="2 3">
    <name type="scientific">candidate division WWE3 bacterium GW2011_GWB1_41_6</name>
    <dbReference type="NCBI Taxonomy" id="1619112"/>
    <lineage>
        <taxon>Bacteria</taxon>
        <taxon>Katanobacteria</taxon>
    </lineage>
</organism>
<dbReference type="InterPro" id="IPR029044">
    <property type="entry name" value="Nucleotide-diphossugar_trans"/>
</dbReference>
<evidence type="ECO:0000313" key="3">
    <source>
        <dbReference type="Proteomes" id="UP000034163"/>
    </source>
</evidence>
<sequence length="110" mass="12433">MEHINLKEISSAINELIKQRITIIITAFKEPKTIGKAISTFLNQKTKYKFDILVSAPDEETLNVARTFQKKHNNIKILKDPGKGKSFALNLAFSKIKTDILILTDGDVYV</sequence>
<name>A0A0G0WNH0_UNCKA</name>
<dbReference type="CDD" id="cd00761">
    <property type="entry name" value="Glyco_tranf_GTA_type"/>
    <property type="match status" value="1"/>
</dbReference>
<feature type="domain" description="Glycosyltransferase 2-like" evidence="1">
    <location>
        <begin position="22"/>
        <end position="109"/>
    </location>
</feature>
<dbReference type="SUPFAM" id="SSF53448">
    <property type="entry name" value="Nucleotide-diphospho-sugar transferases"/>
    <property type="match status" value="1"/>
</dbReference>
<feature type="non-terminal residue" evidence="2">
    <location>
        <position position="110"/>
    </location>
</feature>
<evidence type="ECO:0000313" key="2">
    <source>
        <dbReference type="EMBL" id="KKS14334.1"/>
    </source>
</evidence>
<comment type="caution">
    <text evidence="2">The sequence shown here is derived from an EMBL/GenBank/DDBJ whole genome shotgun (WGS) entry which is preliminary data.</text>
</comment>
<dbReference type="InterPro" id="IPR001173">
    <property type="entry name" value="Glyco_trans_2-like"/>
</dbReference>
<protein>
    <recommendedName>
        <fullName evidence="1">Glycosyltransferase 2-like domain-containing protein</fullName>
    </recommendedName>
</protein>
<accession>A0A0G0WNH0</accession>